<gene>
    <name evidence="3" type="ordered locus">Awo_c26170</name>
</gene>
<proteinExistence type="predicted"/>
<evidence type="ECO:0000256" key="1">
    <source>
        <dbReference type="SAM" id="MobiDB-lite"/>
    </source>
</evidence>
<accession>H6LET0</accession>
<dbReference type="HOGENOM" id="CLU_2010239_0_0_9"/>
<feature type="compositionally biased region" description="Polar residues" evidence="1">
    <location>
        <begin position="114"/>
        <end position="123"/>
    </location>
</feature>
<dbReference type="STRING" id="931626.Awo_c26170"/>
<dbReference type="Proteomes" id="UP000007177">
    <property type="component" value="Chromosome"/>
</dbReference>
<dbReference type="KEGG" id="awo:Awo_c26170"/>
<protein>
    <submittedName>
        <fullName evidence="3">Uncharacterized protein</fullName>
    </submittedName>
</protein>
<feature type="compositionally biased region" description="Polar residues" evidence="1">
    <location>
        <begin position="92"/>
        <end position="101"/>
    </location>
</feature>
<keyword evidence="2" id="KW-1133">Transmembrane helix</keyword>
<evidence type="ECO:0000256" key="2">
    <source>
        <dbReference type="SAM" id="Phobius"/>
    </source>
</evidence>
<keyword evidence="2" id="KW-0812">Transmembrane</keyword>
<evidence type="ECO:0000313" key="4">
    <source>
        <dbReference type="Proteomes" id="UP000007177"/>
    </source>
</evidence>
<evidence type="ECO:0000313" key="3">
    <source>
        <dbReference type="EMBL" id="AFA49373.1"/>
    </source>
</evidence>
<sequence>MDMGMLIIVAVIVIPGYFIVNRLSKTMYVDNKKLEDETERRYGFGRLEKELQKKAAAEEKKGSELKNRDEQKVKKKKTKVVKEIAMEGTLKNCEQSQTEPLSNVEDGKIDKKITISNENDQNR</sequence>
<reference evidence="4" key="1">
    <citation type="submission" date="2011-07" db="EMBL/GenBank/DDBJ databases">
        <title>Complete genome sequence of Acetobacterium woodii.</title>
        <authorList>
            <person name="Poehlein A."/>
            <person name="Schmidt S."/>
            <person name="Kaster A.-K."/>
            <person name="Goenrich M."/>
            <person name="Vollmers J."/>
            <person name="Thuermer A."/>
            <person name="Gottschalk G."/>
            <person name="Thauer R.K."/>
            <person name="Daniel R."/>
            <person name="Mueller V."/>
        </authorList>
    </citation>
    <scope>NUCLEOTIDE SEQUENCE [LARGE SCALE GENOMIC DNA]</scope>
    <source>
        <strain evidence="4">ATCC 29683 / DSM 1030 / JCM 2381 / KCTC 1655 / WB1</strain>
    </source>
</reference>
<reference evidence="3 4" key="2">
    <citation type="journal article" date="2012" name="PLoS ONE">
        <title>An ancient pathway combining carbon dioxide fixation with the generation and utilization of a sodium ion gradient for ATP synthesis.</title>
        <authorList>
            <person name="Poehlein A."/>
            <person name="Schmidt S."/>
            <person name="Kaster A.K."/>
            <person name="Goenrich M."/>
            <person name="Vollmers J."/>
            <person name="Thurmer A."/>
            <person name="Bertsch J."/>
            <person name="Schuchmann K."/>
            <person name="Voigt B."/>
            <person name="Hecker M."/>
            <person name="Daniel R."/>
            <person name="Thauer R.K."/>
            <person name="Gottschalk G."/>
            <person name="Muller V."/>
        </authorList>
    </citation>
    <scope>NUCLEOTIDE SEQUENCE [LARGE SCALE GENOMIC DNA]</scope>
    <source>
        <strain evidence="4">ATCC 29683 / DSM 1030 / JCM 2381 / KCTC 1655 / WB1</strain>
    </source>
</reference>
<organism evidence="3 4">
    <name type="scientific">Acetobacterium woodii (strain ATCC 29683 / DSM 1030 / JCM 2381 / KCTC 1655 / WB1)</name>
    <dbReference type="NCBI Taxonomy" id="931626"/>
    <lineage>
        <taxon>Bacteria</taxon>
        <taxon>Bacillati</taxon>
        <taxon>Bacillota</taxon>
        <taxon>Clostridia</taxon>
        <taxon>Eubacteriales</taxon>
        <taxon>Eubacteriaceae</taxon>
        <taxon>Acetobacterium</taxon>
    </lineage>
</organism>
<feature type="region of interest" description="Disordered" evidence="1">
    <location>
        <begin position="91"/>
        <end position="123"/>
    </location>
</feature>
<keyword evidence="4" id="KW-1185">Reference proteome</keyword>
<dbReference type="AlphaFoldDB" id="H6LET0"/>
<feature type="transmembrane region" description="Helical" evidence="2">
    <location>
        <begin position="6"/>
        <end position="24"/>
    </location>
</feature>
<keyword evidence="2" id="KW-0472">Membrane</keyword>
<name>H6LET0_ACEWD</name>
<dbReference type="EMBL" id="CP002987">
    <property type="protein sequence ID" value="AFA49373.1"/>
    <property type="molecule type" value="Genomic_DNA"/>
</dbReference>